<feature type="transmembrane region" description="Helical" evidence="2">
    <location>
        <begin position="293"/>
        <end position="326"/>
    </location>
</feature>
<evidence type="ECO:0000256" key="2">
    <source>
        <dbReference type="SAM" id="Phobius"/>
    </source>
</evidence>
<dbReference type="Proteomes" id="UP000762676">
    <property type="component" value="Unassembled WGS sequence"/>
</dbReference>
<feature type="compositionally biased region" description="Low complexity" evidence="1">
    <location>
        <begin position="27"/>
        <end position="47"/>
    </location>
</feature>
<evidence type="ECO:0000313" key="4">
    <source>
        <dbReference type="EMBL" id="GFR97985.1"/>
    </source>
</evidence>
<keyword evidence="2" id="KW-0472">Membrane</keyword>
<reference evidence="4 5" key="1">
    <citation type="journal article" date="2021" name="Elife">
        <title>Chloroplast acquisition without the gene transfer in kleptoplastic sea slugs, Plakobranchus ocellatus.</title>
        <authorList>
            <person name="Maeda T."/>
            <person name="Takahashi S."/>
            <person name="Yoshida T."/>
            <person name="Shimamura S."/>
            <person name="Takaki Y."/>
            <person name="Nagai Y."/>
            <person name="Toyoda A."/>
            <person name="Suzuki Y."/>
            <person name="Arimoto A."/>
            <person name="Ishii H."/>
            <person name="Satoh N."/>
            <person name="Nishiyama T."/>
            <person name="Hasebe M."/>
            <person name="Maruyama T."/>
            <person name="Minagawa J."/>
            <person name="Obokata J."/>
            <person name="Shigenobu S."/>
        </authorList>
    </citation>
    <scope>NUCLEOTIDE SEQUENCE [LARGE SCALE GENOMIC DNA]</scope>
</reference>
<dbReference type="EMBL" id="BMAT01012720">
    <property type="protein sequence ID" value="GFR97985.1"/>
    <property type="molecule type" value="Genomic_DNA"/>
</dbReference>
<feature type="transmembrane region" description="Helical" evidence="2">
    <location>
        <begin position="333"/>
        <end position="357"/>
    </location>
</feature>
<keyword evidence="5" id="KW-1185">Reference proteome</keyword>
<dbReference type="AlphaFoldDB" id="A0AAV4HMP8"/>
<proteinExistence type="predicted"/>
<evidence type="ECO:0000256" key="1">
    <source>
        <dbReference type="SAM" id="MobiDB-lite"/>
    </source>
</evidence>
<keyword evidence="2" id="KW-1133">Transmembrane helix</keyword>
<organism evidence="4 5">
    <name type="scientific">Elysia marginata</name>
    <dbReference type="NCBI Taxonomy" id="1093978"/>
    <lineage>
        <taxon>Eukaryota</taxon>
        <taxon>Metazoa</taxon>
        <taxon>Spiralia</taxon>
        <taxon>Lophotrochozoa</taxon>
        <taxon>Mollusca</taxon>
        <taxon>Gastropoda</taxon>
        <taxon>Heterobranchia</taxon>
        <taxon>Euthyneura</taxon>
        <taxon>Panpulmonata</taxon>
        <taxon>Sacoglossa</taxon>
        <taxon>Placobranchoidea</taxon>
        <taxon>Plakobranchidae</taxon>
        <taxon>Elysia</taxon>
    </lineage>
</organism>
<gene>
    <name evidence="4" type="ORF">ElyMa_006338300</name>
</gene>
<feature type="region of interest" description="Disordered" evidence="1">
    <location>
        <begin position="23"/>
        <end position="59"/>
    </location>
</feature>
<comment type="caution">
    <text evidence="4">The sequence shown here is derived from an EMBL/GenBank/DDBJ whole genome shotgun (WGS) entry which is preliminary data.</text>
</comment>
<feature type="signal peptide" evidence="3">
    <location>
        <begin position="1"/>
        <end position="16"/>
    </location>
</feature>
<protein>
    <submittedName>
        <fullName evidence="4">Uncharacterized protein</fullName>
    </submittedName>
</protein>
<keyword evidence="3" id="KW-0732">Signal</keyword>
<evidence type="ECO:0000313" key="5">
    <source>
        <dbReference type="Proteomes" id="UP000762676"/>
    </source>
</evidence>
<feature type="chain" id="PRO_5043349153" evidence="3">
    <location>
        <begin position="17"/>
        <end position="359"/>
    </location>
</feature>
<accession>A0AAV4HMP8</accession>
<name>A0AAV4HMP8_9GAST</name>
<sequence>MLETLVLCLLHGEVHSTELGIVSTSASSNDSKPTDPPTSTSTSTPKTTLPPLPPATLGPSTEVKYRLTLTNPGPSVLDSTLAFAAELQTEDGKEIPQGTKFEYQWMTMADQKVHKTKDEFKAKIPLTFPSSGNTSVKAGDYTMTVVASEVKNPSKIVAFQTKKFVLTNRLNGHLQLHQNLEYQRLNNTFAAGKAFSANAVVVDRFTEQETPHYQFFWYEDGKFIITSPDPEVVTTVVKPGNISLKSEILATMAVKGGEKQKDKQLELLTDLKGGKLITNGKVGIFEDQLYFKVVVVVVVVVVTVLAVVVVVVTVVAVVAAVVIVVVAAVVIEVVAVVVVVVVVVVVAVAAAAVVVVVGW</sequence>
<keyword evidence="2" id="KW-0812">Transmembrane</keyword>
<evidence type="ECO:0000256" key="3">
    <source>
        <dbReference type="SAM" id="SignalP"/>
    </source>
</evidence>